<dbReference type="HOGENOM" id="CLU_122416_1_0_0"/>
<protein>
    <submittedName>
        <fullName evidence="1">Secreted protein</fullName>
    </submittedName>
</protein>
<proteinExistence type="predicted"/>
<reference evidence="1 2" key="1">
    <citation type="journal article" date="2012" name="PLoS ONE">
        <title>Genome sequence and transcriptome analysis of the radioresistant bacterium Deinococcus gobiensis: insights into the extreme environmental adaptations.</title>
        <authorList>
            <person name="Yuan M."/>
            <person name="Chen M."/>
            <person name="Zhang W."/>
            <person name="Lu W."/>
            <person name="Wang J."/>
            <person name="Yang M."/>
            <person name="Zhao P."/>
            <person name="Tang R."/>
            <person name="Li X."/>
            <person name="Hao Y."/>
            <person name="Zhou Z."/>
            <person name="Zhan Y."/>
            <person name="Yu H."/>
            <person name="Teng C."/>
            <person name="Yan Y."/>
            <person name="Ping S."/>
            <person name="Wang Y."/>
            <person name="Lin M."/>
        </authorList>
    </citation>
    <scope>NUCLEOTIDE SEQUENCE [LARGE SCALE GENOMIC DNA]</scope>
    <source>
        <strain evidence="1 2">I-0</strain>
    </source>
</reference>
<sequence length="116" mass="12046">MRLATAFDEIEPLGDPRVRDNEAYLGLLLLSRVVVRLGDFSPVPPEVIAGLYTADFAYLQGLYLELNTALSLSPAAAPLSPPTVPAAPPAATPSGGTVETTCPHCGTDLLLDLSGA</sequence>
<evidence type="ECO:0000313" key="2">
    <source>
        <dbReference type="Proteomes" id="UP000007575"/>
    </source>
</evidence>
<dbReference type="Proteomes" id="UP000007575">
    <property type="component" value="Chromosome"/>
</dbReference>
<keyword evidence="2" id="KW-1185">Reference proteome</keyword>
<name>H8GWQ7_DEIGI</name>
<dbReference type="PATRIC" id="fig|745776.4.peg.611"/>
<accession>H8GWQ7</accession>
<organism evidence="1 2">
    <name type="scientific">Deinococcus gobiensis (strain DSM 21396 / JCM 16679 / CGMCC 1.7299 / I-0)</name>
    <dbReference type="NCBI Taxonomy" id="745776"/>
    <lineage>
        <taxon>Bacteria</taxon>
        <taxon>Thermotogati</taxon>
        <taxon>Deinococcota</taxon>
        <taxon>Deinococci</taxon>
        <taxon>Deinococcales</taxon>
        <taxon>Deinococcaceae</taxon>
        <taxon>Deinococcus</taxon>
    </lineage>
</organism>
<evidence type="ECO:0000313" key="1">
    <source>
        <dbReference type="EMBL" id="AFD24527.1"/>
    </source>
</evidence>
<dbReference type="KEGG" id="dgo:DGo_CA0600"/>
<dbReference type="AlphaFoldDB" id="H8GWQ7"/>
<gene>
    <name evidence="1" type="ordered locus">DGo_CA0600</name>
</gene>
<dbReference type="EMBL" id="CP002191">
    <property type="protein sequence ID" value="AFD24527.1"/>
    <property type="molecule type" value="Genomic_DNA"/>
</dbReference>
<dbReference type="STRING" id="745776.DGo_CA0600"/>